<protein>
    <submittedName>
        <fullName evidence="2">DUF1566 domain-containing protein</fullName>
    </submittedName>
</protein>
<dbReference type="Proteomes" id="UP000297567">
    <property type="component" value="Unassembled WGS sequence"/>
</dbReference>
<dbReference type="AlphaFoldDB" id="A0A4Z1A422"/>
<keyword evidence="3" id="KW-1185">Reference proteome</keyword>
<proteinExistence type="predicted"/>
<sequence length="70" mass="7733">MYDYTKSTGPTIDQTNFPNTIATVAGYYWTSTTNASGTSSAWYVNFTTTLNNIFDVNAKTNSLFVRCVAN</sequence>
<evidence type="ECO:0000313" key="3">
    <source>
        <dbReference type="Proteomes" id="UP000297567"/>
    </source>
</evidence>
<feature type="domain" description="Lcl C-terminal" evidence="1">
    <location>
        <begin position="6"/>
        <end position="68"/>
    </location>
</feature>
<gene>
    <name evidence="2" type="ORF">EHQ62_02330</name>
</gene>
<dbReference type="EMBL" id="RQGH01000007">
    <property type="protein sequence ID" value="TGL75682.1"/>
    <property type="molecule type" value="Genomic_DNA"/>
</dbReference>
<dbReference type="InterPro" id="IPR011460">
    <property type="entry name" value="Lcl_C"/>
</dbReference>
<organism evidence="2 3">
    <name type="scientific">Leptospira jelokensis</name>
    <dbReference type="NCBI Taxonomy" id="2484931"/>
    <lineage>
        <taxon>Bacteria</taxon>
        <taxon>Pseudomonadati</taxon>
        <taxon>Spirochaetota</taxon>
        <taxon>Spirochaetia</taxon>
        <taxon>Leptospirales</taxon>
        <taxon>Leptospiraceae</taxon>
        <taxon>Leptospira</taxon>
    </lineage>
</organism>
<name>A0A4Z1A422_9LEPT</name>
<evidence type="ECO:0000313" key="2">
    <source>
        <dbReference type="EMBL" id="TGL75682.1"/>
    </source>
</evidence>
<accession>A0A4Z1A422</accession>
<dbReference type="Pfam" id="PF07603">
    <property type="entry name" value="Lcl_C"/>
    <property type="match status" value="1"/>
</dbReference>
<comment type="caution">
    <text evidence="2">The sequence shown here is derived from an EMBL/GenBank/DDBJ whole genome shotgun (WGS) entry which is preliminary data.</text>
</comment>
<reference evidence="2" key="1">
    <citation type="journal article" date="2019" name="PLoS Negl. Trop. Dis.">
        <title>Revisiting the worldwide diversity of Leptospira species in the environment.</title>
        <authorList>
            <person name="Vincent A.T."/>
            <person name="Schiettekatte O."/>
            <person name="Bourhy P."/>
            <person name="Veyrier F.J."/>
            <person name="Picardeau M."/>
        </authorList>
    </citation>
    <scope>NUCLEOTIDE SEQUENCE [LARGE SCALE GENOMIC DNA]</scope>
    <source>
        <strain evidence="2">201702451</strain>
    </source>
</reference>
<evidence type="ECO:0000259" key="1">
    <source>
        <dbReference type="Pfam" id="PF07603"/>
    </source>
</evidence>